<proteinExistence type="predicted"/>
<sequence>MASQYQENMNQAFEDVRRELLGALVKNGPFGSRHEGYAIMLEEVDELWDEIKQDGESSKVYAEAMQVAAMATEIMVNELGRMQEDAFPIMDGSAAAPLEEHSYLNHAPIVGALPEKKARVGRPLLMGSECQCEKGTGHACIGGHTSLGEV</sequence>
<dbReference type="EMBL" id="LAZR01000143">
    <property type="protein sequence ID" value="KKN86876.1"/>
    <property type="molecule type" value="Genomic_DNA"/>
</dbReference>
<dbReference type="AlphaFoldDB" id="A0A0F9WLG9"/>
<accession>A0A0F9WLG9</accession>
<name>A0A0F9WLG9_9ZZZZ</name>
<organism evidence="1">
    <name type="scientific">marine sediment metagenome</name>
    <dbReference type="NCBI Taxonomy" id="412755"/>
    <lineage>
        <taxon>unclassified sequences</taxon>
        <taxon>metagenomes</taxon>
        <taxon>ecological metagenomes</taxon>
    </lineage>
</organism>
<protein>
    <submittedName>
        <fullName evidence="1">Uncharacterized protein</fullName>
    </submittedName>
</protein>
<comment type="caution">
    <text evidence="1">The sequence shown here is derived from an EMBL/GenBank/DDBJ whole genome shotgun (WGS) entry which is preliminary data.</text>
</comment>
<gene>
    <name evidence="1" type="ORF">LCGC14_0264380</name>
</gene>
<reference evidence="1" key="1">
    <citation type="journal article" date="2015" name="Nature">
        <title>Complex archaea that bridge the gap between prokaryotes and eukaryotes.</title>
        <authorList>
            <person name="Spang A."/>
            <person name="Saw J.H."/>
            <person name="Jorgensen S.L."/>
            <person name="Zaremba-Niedzwiedzka K."/>
            <person name="Martijn J."/>
            <person name="Lind A.E."/>
            <person name="van Eijk R."/>
            <person name="Schleper C."/>
            <person name="Guy L."/>
            <person name="Ettema T.J."/>
        </authorList>
    </citation>
    <scope>NUCLEOTIDE SEQUENCE</scope>
</reference>
<evidence type="ECO:0000313" key="1">
    <source>
        <dbReference type="EMBL" id="KKN86876.1"/>
    </source>
</evidence>